<reference evidence="2" key="1">
    <citation type="submission" date="2023-07" db="EMBL/GenBank/DDBJ databases">
        <title>30 novel species of actinomycetes from the DSMZ collection.</title>
        <authorList>
            <person name="Nouioui I."/>
        </authorList>
    </citation>
    <scope>NUCLEOTIDE SEQUENCE [LARGE SCALE GENOMIC DNA]</scope>
    <source>
        <strain evidence="2">DSM 44743</strain>
    </source>
</reference>
<dbReference type="PANTHER" id="PTHR35145">
    <property type="entry name" value="CYTOPLASMIC PROTEIN-RELATED"/>
    <property type="match status" value="1"/>
</dbReference>
<dbReference type="InterPro" id="IPR007351">
    <property type="entry name" value="YjbR"/>
</dbReference>
<name>A0ABU2MG38_9ACTN</name>
<protein>
    <submittedName>
        <fullName evidence="1">MmcQ/YjbR family DNA-binding protein</fullName>
    </submittedName>
</protein>
<comment type="caution">
    <text evidence="1">The sequence shown here is derived from an EMBL/GenBank/DDBJ whole genome shotgun (WGS) entry which is preliminary data.</text>
</comment>
<dbReference type="Proteomes" id="UP001183390">
    <property type="component" value="Unassembled WGS sequence"/>
</dbReference>
<keyword evidence="1" id="KW-0238">DNA-binding</keyword>
<dbReference type="InterPro" id="IPR058532">
    <property type="entry name" value="YjbR/MT2646/Rv2570-like"/>
</dbReference>
<dbReference type="GO" id="GO:0003677">
    <property type="term" value="F:DNA binding"/>
    <property type="evidence" value="ECO:0007669"/>
    <property type="project" value="UniProtKB-KW"/>
</dbReference>
<dbReference type="EMBL" id="JAVREP010000026">
    <property type="protein sequence ID" value="MDT0331667.1"/>
    <property type="molecule type" value="Genomic_DNA"/>
</dbReference>
<evidence type="ECO:0000313" key="2">
    <source>
        <dbReference type="Proteomes" id="UP001183390"/>
    </source>
</evidence>
<accession>A0ABU2MG38</accession>
<sequence>MKPSRFIEAALWFPEAVETEPFGPGPLVYKVCDRMFALFMEGSDGDAPARANLKCDPVHALELRDRFPAVTPGYHMNKDHWNTVVLDGTVPEDEVLEMLRDSYTLVARGLRKADRERVLAVLGDDLPEIGDA</sequence>
<dbReference type="RefSeq" id="WP_311514140.1">
    <property type="nucleotide sequence ID" value="NZ_JAVREP010000026.1"/>
</dbReference>
<proteinExistence type="predicted"/>
<dbReference type="Gene3D" id="3.90.1150.30">
    <property type="match status" value="1"/>
</dbReference>
<dbReference type="Pfam" id="PF04237">
    <property type="entry name" value="YjbR"/>
    <property type="match status" value="1"/>
</dbReference>
<gene>
    <name evidence="1" type="ORF">RM479_24945</name>
</gene>
<dbReference type="SUPFAM" id="SSF142906">
    <property type="entry name" value="YjbR-like"/>
    <property type="match status" value="1"/>
</dbReference>
<evidence type="ECO:0000313" key="1">
    <source>
        <dbReference type="EMBL" id="MDT0331667.1"/>
    </source>
</evidence>
<dbReference type="InterPro" id="IPR038056">
    <property type="entry name" value="YjbR-like_sf"/>
</dbReference>
<organism evidence="1 2">
    <name type="scientific">Nocardiopsis lambiniae</name>
    <dbReference type="NCBI Taxonomy" id="3075539"/>
    <lineage>
        <taxon>Bacteria</taxon>
        <taxon>Bacillati</taxon>
        <taxon>Actinomycetota</taxon>
        <taxon>Actinomycetes</taxon>
        <taxon>Streptosporangiales</taxon>
        <taxon>Nocardiopsidaceae</taxon>
        <taxon>Nocardiopsis</taxon>
    </lineage>
</organism>
<keyword evidence="2" id="KW-1185">Reference proteome</keyword>
<dbReference type="PANTHER" id="PTHR35145:SF1">
    <property type="entry name" value="CYTOPLASMIC PROTEIN"/>
    <property type="match status" value="1"/>
</dbReference>